<gene>
    <name evidence="1" type="ORF">COLO4_13098</name>
</gene>
<accession>A0A1R3JY64</accession>
<dbReference type="AlphaFoldDB" id="A0A1R3JY64"/>
<dbReference type="OrthoDB" id="10337384at2759"/>
<evidence type="ECO:0000313" key="1">
    <source>
        <dbReference type="EMBL" id="OMO99756.1"/>
    </source>
</evidence>
<dbReference type="EMBL" id="AWUE01015069">
    <property type="protein sequence ID" value="OMO99756.1"/>
    <property type="molecule type" value="Genomic_DNA"/>
</dbReference>
<name>A0A1R3JY64_9ROSI</name>
<sequence>MGSRVDQERNCPSSSRPEFPAQVLFEILTRLSSVDAARLGKACCFSNEISKACQSFSSTCNCNPSLINRRHGSQHENYKQGKMSMMIKPRTANKFPNIRGRLM</sequence>
<organism evidence="1 2">
    <name type="scientific">Corchorus olitorius</name>
    <dbReference type="NCBI Taxonomy" id="93759"/>
    <lineage>
        <taxon>Eukaryota</taxon>
        <taxon>Viridiplantae</taxon>
        <taxon>Streptophyta</taxon>
        <taxon>Embryophyta</taxon>
        <taxon>Tracheophyta</taxon>
        <taxon>Spermatophyta</taxon>
        <taxon>Magnoliopsida</taxon>
        <taxon>eudicotyledons</taxon>
        <taxon>Gunneridae</taxon>
        <taxon>Pentapetalae</taxon>
        <taxon>rosids</taxon>
        <taxon>malvids</taxon>
        <taxon>Malvales</taxon>
        <taxon>Malvaceae</taxon>
        <taxon>Grewioideae</taxon>
        <taxon>Apeibeae</taxon>
        <taxon>Corchorus</taxon>
    </lineage>
</organism>
<dbReference type="Proteomes" id="UP000187203">
    <property type="component" value="Unassembled WGS sequence"/>
</dbReference>
<keyword evidence="2" id="KW-1185">Reference proteome</keyword>
<evidence type="ECO:0008006" key="3">
    <source>
        <dbReference type="Google" id="ProtNLM"/>
    </source>
</evidence>
<reference evidence="2" key="1">
    <citation type="submission" date="2013-09" db="EMBL/GenBank/DDBJ databases">
        <title>Corchorus olitorius genome sequencing.</title>
        <authorList>
            <person name="Alam M."/>
            <person name="Haque M.S."/>
            <person name="Islam M.S."/>
            <person name="Emdad E.M."/>
            <person name="Islam M.M."/>
            <person name="Ahmed B."/>
            <person name="Halim A."/>
            <person name="Hossen Q.M.M."/>
            <person name="Hossain M.Z."/>
            <person name="Ahmed R."/>
            <person name="Khan M.M."/>
            <person name="Islam R."/>
            <person name="Rashid M.M."/>
            <person name="Khan S.A."/>
            <person name="Rahman M.S."/>
            <person name="Alam M."/>
            <person name="Yahiya A.S."/>
            <person name="Khan M.S."/>
            <person name="Azam M.S."/>
            <person name="Haque T."/>
            <person name="Lashkar M.Z.H."/>
            <person name="Akhand A.I."/>
            <person name="Morshed G."/>
            <person name="Roy S."/>
            <person name="Uddin K.S."/>
            <person name="Rabeya T."/>
            <person name="Hossain A.S."/>
            <person name="Chowdhury A."/>
            <person name="Snigdha A.R."/>
            <person name="Mortoza M.S."/>
            <person name="Matin S.A."/>
            <person name="Hoque S.M.E."/>
            <person name="Islam M.K."/>
            <person name="Roy D.K."/>
            <person name="Haider R."/>
            <person name="Moosa M.M."/>
            <person name="Elias S.M."/>
            <person name="Hasan A.M."/>
            <person name="Jahan S."/>
            <person name="Shafiuddin M."/>
            <person name="Mahmood N."/>
            <person name="Shommy N.S."/>
        </authorList>
    </citation>
    <scope>NUCLEOTIDE SEQUENCE [LARGE SCALE GENOMIC DNA]</scope>
    <source>
        <strain evidence="2">cv. O-4</strain>
    </source>
</reference>
<comment type="caution">
    <text evidence="1">The sequence shown here is derived from an EMBL/GenBank/DDBJ whole genome shotgun (WGS) entry which is preliminary data.</text>
</comment>
<proteinExistence type="predicted"/>
<evidence type="ECO:0000313" key="2">
    <source>
        <dbReference type="Proteomes" id="UP000187203"/>
    </source>
</evidence>
<protein>
    <recommendedName>
        <fullName evidence="3">F-box domain-containing protein</fullName>
    </recommendedName>
</protein>